<sequence>MNWEEYDLYEELPFHDEFREEVLDKLLKLHRQLILIENLDGVSRMPFLRNVVELRHFFWDIGEYLHENEDLFYIHAKLEKLMEEIKISVPLSKRTRTH</sequence>
<proteinExistence type="predicted"/>
<protein>
    <submittedName>
        <fullName evidence="1">Uncharacterized protein</fullName>
    </submittedName>
</protein>
<evidence type="ECO:0000313" key="1">
    <source>
        <dbReference type="EMBL" id="RXG31856.1"/>
    </source>
</evidence>
<accession>A0A4Q0PMT9</accession>
<dbReference type="EMBL" id="QOVL01000006">
    <property type="protein sequence ID" value="RXG31856.1"/>
    <property type="molecule type" value="Genomic_DNA"/>
</dbReference>
<dbReference type="RefSeq" id="WP_128759333.1">
    <property type="nucleotide sequence ID" value="NZ_QOVL01000006.1"/>
</dbReference>
<evidence type="ECO:0000313" key="2">
    <source>
        <dbReference type="Proteomes" id="UP000290608"/>
    </source>
</evidence>
<dbReference type="Proteomes" id="UP000290608">
    <property type="component" value="Unassembled WGS sequence"/>
</dbReference>
<comment type="caution">
    <text evidence="1">The sequence shown here is derived from an EMBL/GenBank/DDBJ whole genome shotgun (WGS) entry which is preliminary data.</text>
</comment>
<name>A0A4Q0PMT9_9FLAO</name>
<organism evidence="1 2">
    <name type="scientific">Leeuwenhoekiella marinoflava</name>
    <dbReference type="NCBI Taxonomy" id="988"/>
    <lineage>
        <taxon>Bacteria</taxon>
        <taxon>Pseudomonadati</taxon>
        <taxon>Bacteroidota</taxon>
        <taxon>Flavobacteriia</taxon>
        <taxon>Flavobacteriales</taxon>
        <taxon>Flavobacteriaceae</taxon>
        <taxon>Leeuwenhoekiella</taxon>
    </lineage>
</organism>
<gene>
    <name evidence="1" type="ORF">DSL99_1680</name>
</gene>
<reference evidence="1 2" key="1">
    <citation type="submission" date="2018-07" db="EMBL/GenBank/DDBJ databases">
        <title>Leeuwenhoekiella genomics.</title>
        <authorList>
            <person name="Tahon G."/>
            <person name="Willems A."/>
        </authorList>
    </citation>
    <scope>NUCLEOTIDE SEQUENCE [LARGE SCALE GENOMIC DNA]</scope>
    <source>
        <strain evidence="1 2">LMG 1345</strain>
    </source>
</reference>
<dbReference type="AlphaFoldDB" id="A0A4Q0PMT9"/>